<evidence type="ECO:0000313" key="3">
    <source>
        <dbReference type="Proteomes" id="UP000536720"/>
    </source>
</evidence>
<feature type="transmembrane region" description="Helical" evidence="1">
    <location>
        <begin position="38"/>
        <end position="59"/>
    </location>
</feature>
<proteinExistence type="predicted"/>
<keyword evidence="1" id="KW-0472">Membrane</keyword>
<dbReference type="Proteomes" id="UP000536720">
    <property type="component" value="Unassembled WGS sequence"/>
</dbReference>
<name>A0A7Y6DEV7_9PSED</name>
<accession>A0A7Y6DEV7</accession>
<comment type="caution">
    <text evidence="2">The sequence shown here is derived from an EMBL/GenBank/DDBJ whole genome shotgun (WGS) entry which is preliminary data.</text>
</comment>
<keyword evidence="1" id="KW-0812">Transmembrane</keyword>
<dbReference type="AlphaFoldDB" id="A0A7Y6DEV7"/>
<organism evidence="2 3">
    <name type="scientific">Pseudomonas corrugata</name>
    <dbReference type="NCBI Taxonomy" id="47879"/>
    <lineage>
        <taxon>Bacteria</taxon>
        <taxon>Pseudomonadati</taxon>
        <taxon>Pseudomonadota</taxon>
        <taxon>Gammaproteobacteria</taxon>
        <taxon>Pseudomonadales</taxon>
        <taxon>Pseudomonadaceae</taxon>
        <taxon>Pseudomonas</taxon>
    </lineage>
</organism>
<keyword evidence="1" id="KW-1133">Transmembrane helix</keyword>
<protein>
    <submittedName>
        <fullName evidence="2">Uncharacterized protein</fullName>
    </submittedName>
</protein>
<dbReference type="EMBL" id="JABFMR010000001">
    <property type="protein sequence ID" value="NUT85165.1"/>
    <property type="molecule type" value="Genomic_DNA"/>
</dbReference>
<reference evidence="2 3" key="1">
    <citation type="journal article" date="2020" name="Front. Plant Sci.">
        <title>Isolation of Rhizosphere Bacteria That Improve Quality and Water Stress Tolerance in Greenhouse Ornamentals.</title>
        <authorList>
            <person name="Nordstedt N.P."/>
            <person name="Jones M.L."/>
        </authorList>
    </citation>
    <scope>NUCLEOTIDE SEQUENCE [LARGE SCALE GENOMIC DNA]</scope>
    <source>
        <strain evidence="2 3">C7D2</strain>
    </source>
</reference>
<sequence length="151" mass="16765">MTVKGFVDVVHTFRARWRGMAERFPGFRSGASVWRREAIILLATLVMLAMGYFVTLHFASRAVQSLISTCTAQLEIEFEIAEIDYPRRASPRALCQCVAQALLEKNSLVSLALVDGLGLDPINLEPVTEEDSQQCIDALWLPDIELGGLAR</sequence>
<evidence type="ECO:0000256" key="1">
    <source>
        <dbReference type="SAM" id="Phobius"/>
    </source>
</evidence>
<dbReference type="RefSeq" id="WP_139642104.1">
    <property type="nucleotide sequence ID" value="NZ_JABFMO010000010.1"/>
</dbReference>
<gene>
    <name evidence="2" type="ORF">HNO91_01940</name>
</gene>
<evidence type="ECO:0000313" key="2">
    <source>
        <dbReference type="EMBL" id="NUT85165.1"/>
    </source>
</evidence>